<dbReference type="Gene3D" id="3.20.20.300">
    <property type="entry name" value="Glycoside hydrolase, family 3, N-terminal domain"/>
    <property type="match status" value="1"/>
</dbReference>
<name>G7QDK1_9BACT</name>
<dbReference type="Proteomes" id="UP000004662">
    <property type="component" value="Chromosome"/>
</dbReference>
<keyword evidence="3 6" id="KW-0326">Glycosidase</keyword>
<dbReference type="eggNOG" id="COG1472">
    <property type="taxonomic scope" value="Bacteria"/>
</dbReference>
<evidence type="ECO:0000256" key="4">
    <source>
        <dbReference type="SAM" id="SignalP"/>
    </source>
</evidence>
<feature type="domain" description="Glycoside hydrolase family 3 N-terminal" evidence="5">
    <location>
        <begin position="39"/>
        <end position="370"/>
    </location>
</feature>
<evidence type="ECO:0000256" key="2">
    <source>
        <dbReference type="ARBA" id="ARBA00022801"/>
    </source>
</evidence>
<dbReference type="EMBL" id="CM001368">
    <property type="protein sequence ID" value="EHJ46507.1"/>
    <property type="molecule type" value="Genomic_DNA"/>
</dbReference>
<reference evidence="7" key="1">
    <citation type="journal article" date="2015" name="Genome Announc.">
        <title>High-Quality Draft Genome Sequence of Desulfovibrio carbinoliphilus FW-101-2B, an Organic Acid-Oxidizing Sulfate-Reducing Bacterium Isolated from Uranium(VI)-Contaminated Groundwater.</title>
        <authorList>
            <person name="Ramsay B.D."/>
            <person name="Hwang C."/>
            <person name="Woo H.L."/>
            <person name="Carroll S.L."/>
            <person name="Lucas S."/>
            <person name="Han J."/>
            <person name="Lapidus A.L."/>
            <person name="Cheng J.F."/>
            <person name="Goodwin L.A."/>
            <person name="Pitluck S."/>
            <person name="Peters L."/>
            <person name="Chertkov O."/>
            <person name="Held B."/>
            <person name="Detter J.C."/>
            <person name="Han C.S."/>
            <person name="Tapia R."/>
            <person name="Land M.L."/>
            <person name="Hauser L.J."/>
            <person name="Kyrpides N.C."/>
            <person name="Ivanova N.N."/>
            <person name="Mikhailova N."/>
            <person name="Pagani I."/>
            <person name="Woyke T."/>
            <person name="Arkin A.P."/>
            <person name="Dehal P."/>
            <person name="Chivian D."/>
            <person name="Criddle C.S."/>
            <person name="Wu W."/>
            <person name="Chakraborty R."/>
            <person name="Hazen T.C."/>
            <person name="Fields M.W."/>
        </authorList>
    </citation>
    <scope>NUCLEOTIDE SEQUENCE [LARGE SCALE GENOMIC DNA]</scope>
    <source>
        <strain evidence="7">FW-101-2B</strain>
    </source>
</reference>
<dbReference type="OrthoDB" id="9781691at2"/>
<gene>
    <name evidence="6" type="ORF">DFW101_0490</name>
</gene>
<dbReference type="Pfam" id="PF00933">
    <property type="entry name" value="Glyco_hydro_3"/>
    <property type="match status" value="1"/>
</dbReference>
<feature type="signal peptide" evidence="4">
    <location>
        <begin position="1"/>
        <end position="27"/>
    </location>
</feature>
<dbReference type="STRING" id="694327.DFW101_0490"/>
<accession>G7QDK1</accession>
<dbReference type="InterPro" id="IPR017853">
    <property type="entry name" value="GH"/>
</dbReference>
<keyword evidence="7" id="KW-1185">Reference proteome</keyword>
<keyword evidence="4" id="KW-0732">Signal</keyword>
<evidence type="ECO:0000256" key="1">
    <source>
        <dbReference type="ARBA" id="ARBA00005336"/>
    </source>
</evidence>
<comment type="similarity">
    <text evidence="1">Belongs to the glycosyl hydrolase 3 family.</text>
</comment>
<evidence type="ECO:0000256" key="3">
    <source>
        <dbReference type="ARBA" id="ARBA00023295"/>
    </source>
</evidence>
<dbReference type="InterPro" id="IPR036962">
    <property type="entry name" value="Glyco_hydro_3_N_sf"/>
</dbReference>
<dbReference type="AlphaFoldDB" id="G7QDK1"/>
<proteinExistence type="inferred from homology"/>
<sequence>MRHARLLRLLLALAAACLTAHPGPAAAASRAPALLAAMTLEEKVGQVFMVWFEGPDVSPETAALIRDRRLGGVILYANAGNIETPAQVARLTAALQATAADTPQGLGLLVGVDQEGGPVARLRRGFTVFPSQMAQAAAGRADLVRQAAAATGRELLAVGINTDFAPVADVNVNPANPVIGIRSFGANPADVARFTAAATAGYASVGAICTPKHFPGHGDTAVDSHVGLPRVDHDAATLSRVDFPPFRAAFAAGAPAVMTAHVLTPDLEPDNLPATLSRRMLSGVLRGRLGFDGVIFTDSLGMGAVAATYGTAEAAVMALAAGADVLLVGADAGRPASERLEAMDRVLLAVRTGRVPVNRLDAAVLRVLRLKERFGLLRAAALDTPATDLQDRLATPAGAALARRIAARALTAFGPTAPALPLTADAGTLIVRPRLGREATDTEAEAGLAALNGPQTLFLPADPDAGAIADAVGKARDARRVVLLVTDARNREGQRRLASALAGEEPQRLVLVAAESPYDLPLLPPAGARLATYGETPAGLDALWKALLAPYRFSGRSPAGRLAGSETLP</sequence>
<evidence type="ECO:0000313" key="7">
    <source>
        <dbReference type="Proteomes" id="UP000004662"/>
    </source>
</evidence>
<keyword evidence="2 6" id="KW-0378">Hydrolase</keyword>
<feature type="chain" id="PRO_5003503597" evidence="4">
    <location>
        <begin position="28"/>
        <end position="569"/>
    </location>
</feature>
<organism evidence="6 7">
    <name type="scientific">Solidesulfovibrio carbinoliphilus subsp. oakridgensis</name>
    <dbReference type="NCBI Taxonomy" id="694327"/>
    <lineage>
        <taxon>Bacteria</taxon>
        <taxon>Pseudomonadati</taxon>
        <taxon>Thermodesulfobacteriota</taxon>
        <taxon>Desulfovibrionia</taxon>
        <taxon>Desulfovibrionales</taxon>
        <taxon>Desulfovibrionaceae</taxon>
        <taxon>Solidesulfovibrio</taxon>
    </lineage>
</organism>
<dbReference type="HOGENOM" id="CLU_008392_5_3_7"/>
<dbReference type="RefSeq" id="WP_009179945.1">
    <property type="nucleotide sequence ID" value="NZ_CM001368.1"/>
</dbReference>
<dbReference type="SUPFAM" id="SSF51445">
    <property type="entry name" value="(Trans)glycosidases"/>
    <property type="match status" value="1"/>
</dbReference>
<evidence type="ECO:0000259" key="5">
    <source>
        <dbReference type="Pfam" id="PF00933"/>
    </source>
</evidence>
<dbReference type="PANTHER" id="PTHR30480">
    <property type="entry name" value="BETA-HEXOSAMINIDASE-RELATED"/>
    <property type="match status" value="1"/>
</dbReference>
<dbReference type="EC" id="3.2.1.52" evidence="6"/>
<dbReference type="InterPro" id="IPR050226">
    <property type="entry name" value="NagZ_Beta-hexosaminidase"/>
</dbReference>
<dbReference type="InterPro" id="IPR019800">
    <property type="entry name" value="Glyco_hydro_3_AS"/>
</dbReference>
<dbReference type="Gene3D" id="3.40.50.1700">
    <property type="entry name" value="Glycoside hydrolase family 3 C-terminal domain"/>
    <property type="match status" value="1"/>
</dbReference>
<dbReference type="InterPro" id="IPR001764">
    <property type="entry name" value="Glyco_hydro_3_N"/>
</dbReference>
<dbReference type="PANTHER" id="PTHR30480:SF16">
    <property type="entry name" value="GLYCOSIDE HYDROLASE FAMILY 3 DOMAIN PROTEIN"/>
    <property type="match status" value="1"/>
</dbReference>
<evidence type="ECO:0000313" key="6">
    <source>
        <dbReference type="EMBL" id="EHJ46507.1"/>
    </source>
</evidence>
<dbReference type="GO" id="GO:0005975">
    <property type="term" value="P:carbohydrate metabolic process"/>
    <property type="evidence" value="ECO:0007669"/>
    <property type="project" value="InterPro"/>
</dbReference>
<dbReference type="PROSITE" id="PS00775">
    <property type="entry name" value="GLYCOSYL_HYDROL_F3"/>
    <property type="match status" value="1"/>
</dbReference>
<dbReference type="InterPro" id="IPR036881">
    <property type="entry name" value="Glyco_hydro_3_C_sf"/>
</dbReference>
<protein>
    <submittedName>
        <fullName evidence="6">Beta-N-acetylhexosaminidase</fullName>
        <ecNumber evidence="6">3.2.1.52</ecNumber>
    </submittedName>
</protein>
<dbReference type="NCBIfam" id="NF003740">
    <property type="entry name" value="PRK05337.1"/>
    <property type="match status" value="1"/>
</dbReference>
<dbReference type="GO" id="GO:0004563">
    <property type="term" value="F:beta-N-acetylhexosaminidase activity"/>
    <property type="evidence" value="ECO:0007669"/>
    <property type="project" value="UniProtKB-EC"/>
</dbReference>
<dbReference type="GO" id="GO:0009254">
    <property type="term" value="P:peptidoglycan turnover"/>
    <property type="evidence" value="ECO:0007669"/>
    <property type="project" value="TreeGrafter"/>
</dbReference>